<keyword evidence="7" id="KW-1185">Reference proteome</keyword>
<dbReference type="InterPro" id="IPR009057">
    <property type="entry name" value="Homeodomain-like_sf"/>
</dbReference>
<keyword evidence="1" id="KW-0805">Transcription regulation</keyword>
<dbReference type="PRINTS" id="PR00455">
    <property type="entry name" value="HTHTETR"/>
</dbReference>
<gene>
    <name evidence="6" type="ORF">H7F16_09370</name>
</gene>
<evidence type="ECO:0000256" key="1">
    <source>
        <dbReference type="ARBA" id="ARBA00023015"/>
    </source>
</evidence>
<evidence type="ECO:0000256" key="3">
    <source>
        <dbReference type="ARBA" id="ARBA00023163"/>
    </source>
</evidence>
<evidence type="ECO:0000256" key="4">
    <source>
        <dbReference type="PROSITE-ProRule" id="PRU00335"/>
    </source>
</evidence>
<dbReference type="GO" id="GO:0000976">
    <property type="term" value="F:transcription cis-regulatory region binding"/>
    <property type="evidence" value="ECO:0007669"/>
    <property type="project" value="TreeGrafter"/>
</dbReference>
<evidence type="ECO:0000259" key="5">
    <source>
        <dbReference type="PROSITE" id="PS50977"/>
    </source>
</evidence>
<dbReference type="EMBL" id="JACLQD010000002">
    <property type="protein sequence ID" value="MBC2835711.1"/>
    <property type="molecule type" value="Genomic_DNA"/>
</dbReference>
<sequence>MASYPRRMTDEKRYHHGDLRAALLDAAEAELAERGVEGFSLRQVARRAGVSHAAPAHHFTDAKGLLTALAAEGFHRFLAAQASREARAAPDPRAQLLAAGLGYVDFALARPALFRLMFGSDRADFSNPDLDAASDAAYGHLMAQVAAIGGNQTDAAAVWSCAHGLADLLSAGRLKPLGGLSAEARDLALSAILTRSFPAPAG</sequence>
<dbReference type="Pfam" id="PF00440">
    <property type="entry name" value="TetR_N"/>
    <property type="match status" value="1"/>
</dbReference>
<comment type="caution">
    <text evidence="6">The sequence shown here is derived from an EMBL/GenBank/DDBJ whole genome shotgun (WGS) entry which is preliminary data.</text>
</comment>
<dbReference type="SUPFAM" id="SSF46689">
    <property type="entry name" value="Homeodomain-like"/>
    <property type="match status" value="1"/>
</dbReference>
<evidence type="ECO:0000313" key="7">
    <source>
        <dbReference type="Proteomes" id="UP000555411"/>
    </source>
</evidence>
<feature type="DNA-binding region" description="H-T-H motif" evidence="4">
    <location>
        <begin position="40"/>
        <end position="59"/>
    </location>
</feature>
<keyword evidence="3" id="KW-0804">Transcription</keyword>
<dbReference type="InterPro" id="IPR036271">
    <property type="entry name" value="Tet_transcr_reg_TetR-rel_C_sf"/>
</dbReference>
<evidence type="ECO:0000313" key="6">
    <source>
        <dbReference type="EMBL" id="MBC2835711.1"/>
    </source>
</evidence>
<organism evidence="6 7">
    <name type="scientific">Paragemmobacter straminiformis</name>
    <dbReference type="NCBI Taxonomy" id="2045119"/>
    <lineage>
        <taxon>Bacteria</taxon>
        <taxon>Pseudomonadati</taxon>
        <taxon>Pseudomonadota</taxon>
        <taxon>Alphaproteobacteria</taxon>
        <taxon>Rhodobacterales</taxon>
        <taxon>Paracoccaceae</taxon>
        <taxon>Paragemmobacter</taxon>
    </lineage>
</organism>
<dbReference type="InterPro" id="IPR001647">
    <property type="entry name" value="HTH_TetR"/>
</dbReference>
<dbReference type="GO" id="GO:0003700">
    <property type="term" value="F:DNA-binding transcription factor activity"/>
    <property type="evidence" value="ECO:0007669"/>
    <property type="project" value="TreeGrafter"/>
</dbReference>
<dbReference type="PANTHER" id="PTHR30055:SF220">
    <property type="entry name" value="TETR-FAMILY REGULATORY PROTEIN"/>
    <property type="match status" value="1"/>
</dbReference>
<dbReference type="InterPro" id="IPR025996">
    <property type="entry name" value="MT1864/Rv1816-like_C"/>
</dbReference>
<accession>A0A842I812</accession>
<dbReference type="PROSITE" id="PS50977">
    <property type="entry name" value="HTH_TETR_2"/>
    <property type="match status" value="1"/>
</dbReference>
<name>A0A842I812_9RHOB</name>
<dbReference type="Gene3D" id="1.10.357.10">
    <property type="entry name" value="Tetracycline Repressor, domain 2"/>
    <property type="match status" value="1"/>
</dbReference>
<proteinExistence type="predicted"/>
<dbReference type="InterPro" id="IPR050109">
    <property type="entry name" value="HTH-type_TetR-like_transc_reg"/>
</dbReference>
<dbReference type="PANTHER" id="PTHR30055">
    <property type="entry name" value="HTH-TYPE TRANSCRIPTIONAL REGULATOR RUTR"/>
    <property type="match status" value="1"/>
</dbReference>
<dbReference type="AlphaFoldDB" id="A0A842I812"/>
<dbReference type="SUPFAM" id="SSF48498">
    <property type="entry name" value="Tetracyclin repressor-like, C-terminal domain"/>
    <property type="match status" value="1"/>
</dbReference>
<protein>
    <submittedName>
        <fullName evidence="6">TetR/AcrR family transcriptional regulator</fullName>
    </submittedName>
</protein>
<feature type="domain" description="HTH tetR-type" evidence="5">
    <location>
        <begin position="17"/>
        <end position="77"/>
    </location>
</feature>
<keyword evidence="2 4" id="KW-0238">DNA-binding</keyword>
<dbReference type="Proteomes" id="UP000555411">
    <property type="component" value="Unassembled WGS sequence"/>
</dbReference>
<reference evidence="6 7" key="1">
    <citation type="journal article" date="2017" name="Int. J. Syst. Evol. Microbiol.">
        <title>Gemmobacter straminiformis sp. nov., isolated from an artificial fountain.</title>
        <authorList>
            <person name="Kang J.Y."/>
            <person name="Kim M.J."/>
            <person name="Chun J."/>
            <person name="Son K.P."/>
            <person name="Jahng K.Y."/>
        </authorList>
    </citation>
    <scope>NUCLEOTIDE SEQUENCE [LARGE SCALE GENOMIC DNA]</scope>
    <source>
        <strain evidence="6 7">CAM-8</strain>
    </source>
</reference>
<dbReference type="Pfam" id="PF13305">
    <property type="entry name" value="TetR_C_33"/>
    <property type="match status" value="1"/>
</dbReference>
<evidence type="ECO:0000256" key="2">
    <source>
        <dbReference type="ARBA" id="ARBA00023125"/>
    </source>
</evidence>